<dbReference type="Gene3D" id="2.130.10.10">
    <property type="entry name" value="YVTN repeat-like/Quinoprotein amine dehydrogenase"/>
    <property type="match status" value="1"/>
</dbReference>
<keyword evidence="3" id="KW-1185">Reference proteome</keyword>
<dbReference type="InterPro" id="IPR001680">
    <property type="entry name" value="WD40_rpt"/>
</dbReference>
<name>A0ABQ7MPT0_BRACM</name>
<dbReference type="InterPro" id="IPR015943">
    <property type="entry name" value="WD40/YVTN_repeat-like_dom_sf"/>
</dbReference>
<sequence>METKAAPIDQFFNDVVSTGLIATLTCHTYRAYLAVSPDGQTIVTGAGDETLRSWFSGFDMTASGSHRPARYGAGGFNPLGLLQVPGSRFRNSYYLYRDDDT</sequence>
<dbReference type="PROSITE" id="PS50082">
    <property type="entry name" value="WD_REPEATS_2"/>
    <property type="match status" value="1"/>
</dbReference>
<accession>A0ABQ7MPT0</accession>
<proteinExistence type="predicted"/>
<keyword evidence="1" id="KW-0853">WD repeat</keyword>
<evidence type="ECO:0000256" key="1">
    <source>
        <dbReference type="PROSITE-ProRule" id="PRU00221"/>
    </source>
</evidence>
<feature type="repeat" description="WD" evidence="1">
    <location>
        <begin position="33"/>
        <end position="54"/>
    </location>
</feature>
<reference evidence="2 3" key="1">
    <citation type="submission" date="2021-03" db="EMBL/GenBank/DDBJ databases">
        <authorList>
            <person name="King G.J."/>
            <person name="Bancroft I."/>
            <person name="Baten A."/>
            <person name="Bloomfield J."/>
            <person name="Borpatragohain P."/>
            <person name="He Z."/>
            <person name="Irish N."/>
            <person name="Irwin J."/>
            <person name="Liu K."/>
            <person name="Mauleon R.P."/>
            <person name="Moore J."/>
            <person name="Morris R."/>
            <person name="Ostergaard L."/>
            <person name="Wang B."/>
            <person name="Wells R."/>
        </authorList>
    </citation>
    <scope>NUCLEOTIDE SEQUENCE [LARGE SCALE GENOMIC DNA]</scope>
    <source>
        <strain evidence="2">R-o-18</strain>
        <tissue evidence="2">Leaf</tissue>
    </source>
</reference>
<dbReference type="Proteomes" id="UP000823674">
    <property type="component" value="Chromosome A04"/>
</dbReference>
<comment type="caution">
    <text evidence="2">The sequence shown here is derived from an EMBL/GenBank/DDBJ whole genome shotgun (WGS) entry which is preliminary data.</text>
</comment>
<evidence type="ECO:0000313" key="2">
    <source>
        <dbReference type="EMBL" id="KAG5400707.1"/>
    </source>
</evidence>
<dbReference type="EMBL" id="JADBGQ010000004">
    <property type="protein sequence ID" value="KAG5400707.1"/>
    <property type="molecule type" value="Genomic_DNA"/>
</dbReference>
<organism evidence="2 3">
    <name type="scientific">Brassica rapa subsp. trilocularis</name>
    <dbReference type="NCBI Taxonomy" id="1813537"/>
    <lineage>
        <taxon>Eukaryota</taxon>
        <taxon>Viridiplantae</taxon>
        <taxon>Streptophyta</taxon>
        <taxon>Embryophyta</taxon>
        <taxon>Tracheophyta</taxon>
        <taxon>Spermatophyta</taxon>
        <taxon>Magnoliopsida</taxon>
        <taxon>eudicotyledons</taxon>
        <taxon>Gunneridae</taxon>
        <taxon>Pentapetalae</taxon>
        <taxon>rosids</taxon>
        <taxon>malvids</taxon>
        <taxon>Brassicales</taxon>
        <taxon>Brassicaceae</taxon>
        <taxon>Brassiceae</taxon>
        <taxon>Brassica</taxon>
    </lineage>
</organism>
<evidence type="ECO:0000313" key="3">
    <source>
        <dbReference type="Proteomes" id="UP000823674"/>
    </source>
</evidence>
<gene>
    <name evidence="2" type="primary">A04g504320.1_BraROA</name>
    <name evidence="2" type="ORF">IGI04_015314</name>
</gene>
<protein>
    <submittedName>
        <fullName evidence="2">Uncharacterized protein</fullName>
    </submittedName>
</protein>